<proteinExistence type="predicted"/>
<dbReference type="AlphaFoldDB" id="A0A812YFC4"/>
<keyword evidence="2" id="KW-1185">Reference proteome</keyword>
<feature type="non-terminal residue" evidence="1">
    <location>
        <position position="77"/>
    </location>
</feature>
<comment type="caution">
    <text evidence="1">The sequence shown here is derived from an EMBL/GenBank/DDBJ whole genome shotgun (WGS) entry which is preliminary data.</text>
</comment>
<name>A0A812YFC4_SYMPI</name>
<protein>
    <submittedName>
        <fullName evidence="1">Uncharacterized protein</fullName>
    </submittedName>
</protein>
<dbReference type="Proteomes" id="UP000649617">
    <property type="component" value="Unassembled WGS sequence"/>
</dbReference>
<sequence>MECEVCVIGLGVSSLPLLKLLQQSCTDYRVVSGTAFGIWDKMINAGENFDMVTTIESTNYSWWDYDYDFPFYTAKKL</sequence>
<accession>A0A812YFC4</accession>
<evidence type="ECO:0000313" key="2">
    <source>
        <dbReference type="Proteomes" id="UP000649617"/>
    </source>
</evidence>
<reference evidence="1" key="1">
    <citation type="submission" date="2021-02" db="EMBL/GenBank/DDBJ databases">
        <authorList>
            <person name="Dougan E. K."/>
            <person name="Rhodes N."/>
            <person name="Thang M."/>
            <person name="Chan C."/>
        </authorList>
    </citation>
    <scope>NUCLEOTIDE SEQUENCE</scope>
</reference>
<dbReference type="EMBL" id="CAJNIZ010048011">
    <property type="protein sequence ID" value="CAE7780021.1"/>
    <property type="molecule type" value="Genomic_DNA"/>
</dbReference>
<dbReference type="OrthoDB" id="410494at2759"/>
<organism evidence="1 2">
    <name type="scientific">Symbiodinium pilosum</name>
    <name type="common">Dinoflagellate</name>
    <dbReference type="NCBI Taxonomy" id="2952"/>
    <lineage>
        <taxon>Eukaryota</taxon>
        <taxon>Sar</taxon>
        <taxon>Alveolata</taxon>
        <taxon>Dinophyceae</taxon>
        <taxon>Suessiales</taxon>
        <taxon>Symbiodiniaceae</taxon>
        <taxon>Symbiodinium</taxon>
    </lineage>
</organism>
<gene>
    <name evidence="1" type="ORF">SPIL2461_LOCUS23160</name>
</gene>
<evidence type="ECO:0000313" key="1">
    <source>
        <dbReference type="EMBL" id="CAE7780021.1"/>
    </source>
</evidence>